<evidence type="ECO:0000313" key="2">
    <source>
        <dbReference type="EMBL" id="EXB94925.1"/>
    </source>
</evidence>
<organism evidence="2 3">
    <name type="scientific">Morus notabilis</name>
    <dbReference type="NCBI Taxonomy" id="981085"/>
    <lineage>
        <taxon>Eukaryota</taxon>
        <taxon>Viridiplantae</taxon>
        <taxon>Streptophyta</taxon>
        <taxon>Embryophyta</taxon>
        <taxon>Tracheophyta</taxon>
        <taxon>Spermatophyta</taxon>
        <taxon>Magnoliopsida</taxon>
        <taxon>eudicotyledons</taxon>
        <taxon>Gunneridae</taxon>
        <taxon>Pentapetalae</taxon>
        <taxon>rosids</taxon>
        <taxon>fabids</taxon>
        <taxon>Rosales</taxon>
        <taxon>Moraceae</taxon>
        <taxon>Moreae</taxon>
        <taxon>Morus</taxon>
    </lineage>
</organism>
<accession>W9RKI7</accession>
<feature type="compositionally biased region" description="Polar residues" evidence="1">
    <location>
        <begin position="43"/>
        <end position="57"/>
    </location>
</feature>
<proteinExistence type="predicted"/>
<reference evidence="3" key="1">
    <citation type="submission" date="2013-01" db="EMBL/GenBank/DDBJ databases">
        <title>Draft Genome Sequence of a Mulberry Tree, Morus notabilis C.K. Schneid.</title>
        <authorList>
            <person name="He N."/>
            <person name="Zhao S."/>
        </authorList>
    </citation>
    <scope>NUCLEOTIDE SEQUENCE</scope>
</reference>
<dbReference type="EMBL" id="KE345183">
    <property type="protein sequence ID" value="EXB94925.1"/>
    <property type="molecule type" value="Genomic_DNA"/>
</dbReference>
<dbReference type="AlphaFoldDB" id="W9RKI7"/>
<gene>
    <name evidence="2" type="ORF">L484_023034</name>
</gene>
<sequence length="73" mass="7989">MDERHRPHGITPGNAPTTTTSETKKSRSEEGEGSEAILVHGSHTGTDNRTLYSSNHASEVGDGVWRYINSRSH</sequence>
<protein>
    <submittedName>
        <fullName evidence="2">Uncharacterized protein</fullName>
    </submittedName>
</protein>
<keyword evidence="3" id="KW-1185">Reference proteome</keyword>
<evidence type="ECO:0000313" key="3">
    <source>
        <dbReference type="Proteomes" id="UP000030645"/>
    </source>
</evidence>
<dbReference type="Proteomes" id="UP000030645">
    <property type="component" value="Unassembled WGS sequence"/>
</dbReference>
<feature type="region of interest" description="Disordered" evidence="1">
    <location>
        <begin position="1"/>
        <end position="63"/>
    </location>
</feature>
<evidence type="ECO:0000256" key="1">
    <source>
        <dbReference type="SAM" id="MobiDB-lite"/>
    </source>
</evidence>
<name>W9RKI7_9ROSA</name>